<dbReference type="Pfam" id="PF09820">
    <property type="entry name" value="AAA-ATPase_like"/>
    <property type="match status" value="1"/>
</dbReference>
<reference evidence="2 3" key="1">
    <citation type="submission" date="2018-08" db="EMBL/GenBank/DDBJ databases">
        <title>A genome reference for cultivated species of the human gut microbiota.</title>
        <authorList>
            <person name="Zou Y."/>
            <person name="Xue W."/>
            <person name="Luo G."/>
        </authorList>
    </citation>
    <scope>NUCLEOTIDE SEQUENCE [LARGE SCALE GENOMIC DNA]</scope>
    <source>
        <strain evidence="2 3">AM28-23</strain>
    </source>
</reference>
<evidence type="ECO:0000259" key="1">
    <source>
        <dbReference type="Pfam" id="PF09820"/>
    </source>
</evidence>
<dbReference type="RefSeq" id="WP_015542835.1">
    <property type="nucleotide sequence ID" value="NZ_CABJFK010000001.1"/>
</dbReference>
<evidence type="ECO:0000313" key="3">
    <source>
        <dbReference type="Proteomes" id="UP000283745"/>
    </source>
</evidence>
<dbReference type="PANTHER" id="PTHR34825">
    <property type="entry name" value="CONSERVED PROTEIN, WITH A WEAK D-GALACTARATE DEHYDRATASE/ALTRONATE HYDROLASE DOMAIN"/>
    <property type="match status" value="1"/>
</dbReference>
<dbReference type="Pfam" id="PF08011">
    <property type="entry name" value="PDDEXK_9"/>
    <property type="match status" value="1"/>
</dbReference>
<dbReference type="InterPro" id="IPR018631">
    <property type="entry name" value="AAA-ATPase-like_dom"/>
</dbReference>
<gene>
    <name evidence="2" type="ORF">DW740_01135</name>
</gene>
<sequence length="528" mass="60722">MGRFVNPGNEAFRVALNSEIYIDKTGLIEYTNKVMNTTQAFICNSRPRRFGKSITADMLTAYYSCSCDSEELFEGLEISRKSDFKKHLNKYDVIHLDVQWCMMDAGSPENTVAYMNEHLISELQEIYPDIVPDNDEKVYGALSRINAATGKKFVVIIDEWDVLIRDEALNQKVQDEYIGFLRGLFKGSEPTKYIQLAYLTGILPIKKIRTQSALNNFSEFTMLDASVLAPYIGFTEEEVKGLCAKYNQDYTKVKQWYDGYILEEYQVYNPKAVVSLMTRGKYKNYWSDTGTYEVVVPLINMDFDGLKTAIIEMISGTAVEVDVSSFQNDTISFANRDDVLTYLIHLGYLGYDENNQTAFIPNEEIRQELTKAVKRKKWNEWMNFQQESDALLEATLNLESDQVAKQIERIHTEYVSMIQYNDENSLSSVLTIGYLSAMKYYFKPVRELPSGRGFADFVFIPKPEYISNYPALVVELKWNKGAQTAIQQIKEKKYPDTVRQYTGKILLVGISYDKKTKVHICIIEKAEN</sequence>
<organism evidence="2 3">
    <name type="scientific">Blautia obeum</name>
    <dbReference type="NCBI Taxonomy" id="40520"/>
    <lineage>
        <taxon>Bacteria</taxon>
        <taxon>Bacillati</taxon>
        <taxon>Bacillota</taxon>
        <taxon>Clostridia</taxon>
        <taxon>Lachnospirales</taxon>
        <taxon>Lachnospiraceae</taxon>
        <taxon>Blautia</taxon>
    </lineage>
</organism>
<dbReference type="PANTHER" id="PTHR34825:SF1">
    <property type="entry name" value="AAA-ATPASE-LIKE DOMAIN-CONTAINING PROTEIN"/>
    <property type="match status" value="1"/>
</dbReference>
<name>A0A414JBI4_9FIRM</name>
<feature type="domain" description="AAA-ATPase-like" evidence="1">
    <location>
        <begin position="17"/>
        <end position="207"/>
    </location>
</feature>
<accession>A0A414JBI4</accession>
<comment type="caution">
    <text evidence="2">The sequence shown here is derived from an EMBL/GenBank/DDBJ whole genome shotgun (WGS) entry which is preliminary data.</text>
</comment>
<dbReference type="Proteomes" id="UP000283745">
    <property type="component" value="Unassembled WGS sequence"/>
</dbReference>
<dbReference type="EMBL" id="QSKF01000001">
    <property type="protein sequence ID" value="RHE41939.1"/>
    <property type="molecule type" value="Genomic_DNA"/>
</dbReference>
<protein>
    <submittedName>
        <fullName evidence="2">AAA family ATPase</fullName>
    </submittedName>
</protein>
<dbReference type="AlphaFoldDB" id="A0A414JBI4"/>
<proteinExistence type="predicted"/>
<dbReference type="InterPro" id="IPR012547">
    <property type="entry name" value="PDDEXK_9"/>
</dbReference>
<evidence type="ECO:0000313" key="2">
    <source>
        <dbReference type="EMBL" id="RHE41939.1"/>
    </source>
</evidence>